<dbReference type="OrthoDB" id="9984065at2"/>
<dbReference type="Proteomes" id="UP000253961">
    <property type="component" value="Unassembled WGS sequence"/>
</dbReference>
<dbReference type="AlphaFoldDB" id="A0A369PZ31"/>
<evidence type="ECO:0000313" key="2">
    <source>
        <dbReference type="Proteomes" id="UP000253961"/>
    </source>
</evidence>
<organism evidence="1 2">
    <name type="scientific">Pedobacter chinensis</name>
    <dbReference type="NCBI Taxonomy" id="2282421"/>
    <lineage>
        <taxon>Bacteria</taxon>
        <taxon>Pseudomonadati</taxon>
        <taxon>Bacteroidota</taxon>
        <taxon>Sphingobacteriia</taxon>
        <taxon>Sphingobacteriales</taxon>
        <taxon>Sphingobacteriaceae</taxon>
        <taxon>Pedobacter</taxon>
    </lineage>
</organism>
<protein>
    <submittedName>
        <fullName evidence="1">Uncharacterized protein</fullName>
    </submittedName>
</protein>
<keyword evidence="2" id="KW-1185">Reference proteome</keyword>
<proteinExistence type="predicted"/>
<reference evidence="1 2" key="1">
    <citation type="submission" date="2018-07" db="EMBL/GenBank/DDBJ databases">
        <title>Pedobacter sp. nov., isolated from soil.</title>
        <authorList>
            <person name="Zhou L.Y."/>
            <person name="Du Z.J."/>
        </authorList>
    </citation>
    <scope>NUCLEOTIDE SEQUENCE [LARGE SCALE GENOMIC DNA]</scope>
    <source>
        <strain evidence="1 2">JDX94</strain>
    </source>
</reference>
<comment type="caution">
    <text evidence="1">The sequence shown here is derived from an EMBL/GenBank/DDBJ whole genome shotgun (WGS) entry which is preliminary data.</text>
</comment>
<sequence length="154" mass="16388">MRDLKPVIGNKGMDKLMNAPNNNNCVVLIFDIYQEFCSTIAANPTTNATTGNLKDRLLAVNGTTTCNWVNVGSFDVLICSGGSGGNAGPVYIPHSGGGTTGGSNNAPSQQQVQDAIKNNPFAFLQGVPCDIIRKCLKQQSLLRISQLLINLIHL</sequence>
<dbReference type="RefSeq" id="WP_115403177.1">
    <property type="nucleotide sequence ID" value="NZ_QPKV01000004.1"/>
</dbReference>
<gene>
    <name evidence="1" type="ORF">DU508_12750</name>
</gene>
<dbReference type="EMBL" id="QPKV01000004">
    <property type="protein sequence ID" value="RDC56455.1"/>
    <property type="molecule type" value="Genomic_DNA"/>
</dbReference>
<accession>A0A369PZ31</accession>
<name>A0A369PZ31_9SPHI</name>
<evidence type="ECO:0000313" key="1">
    <source>
        <dbReference type="EMBL" id="RDC56455.1"/>
    </source>
</evidence>